<comment type="subcellular location">
    <subcellularLocation>
        <location evidence="8">Cell inner membrane</location>
        <topology evidence="8">Multi-pass membrane protein</topology>
    </subcellularLocation>
    <subcellularLocation>
        <location evidence="1">Cell membrane</location>
        <topology evidence="1">Multi-pass membrane protein</topology>
    </subcellularLocation>
</comment>
<dbReference type="eggNOG" id="COG2814">
    <property type="taxonomic scope" value="Bacteria"/>
</dbReference>
<keyword evidence="6 8" id="KW-1133">Transmembrane helix</keyword>
<protein>
    <recommendedName>
        <fullName evidence="8">Bcr/CflA family efflux transporter</fullName>
    </recommendedName>
</protein>
<evidence type="ECO:0000256" key="7">
    <source>
        <dbReference type="ARBA" id="ARBA00023136"/>
    </source>
</evidence>
<proteinExistence type="inferred from homology"/>
<keyword evidence="7 8" id="KW-0472">Membrane</keyword>
<organism evidence="10 11">
    <name type="scientific">Acinetobacter beijerinckii CIP 110307</name>
    <dbReference type="NCBI Taxonomy" id="1217648"/>
    <lineage>
        <taxon>Bacteria</taxon>
        <taxon>Pseudomonadati</taxon>
        <taxon>Pseudomonadota</taxon>
        <taxon>Gammaproteobacteria</taxon>
        <taxon>Moraxellales</taxon>
        <taxon>Moraxellaceae</taxon>
        <taxon>Acinetobacter</taxon>
    </lineage>
</organism>
<feature type="transmembrane region" description="Helical" evidence="8">
    <location>
        <begin position="241"/>
        <end position="260"/>
    </location>
</feature>
<dbReference type="EMBL" id="APQL01000003">
    <property type="protein sequence ID" value="ENW08036.1"/>
    <property type="molecule type" value="Genomic_DNA"/>
</dbReference>
<evidence type="ECO:0000256" key="2">
    <source>
        <dbReference type="ARBA" id="ARBA00006236"/>
    </source>
</evidence>
<keyword evidence="8" id="KW-0997">Cell inner membrane</keyword>
<name>N9FSZ1_9GAMM</name>
<feature type="transmembrane region" description="Helical" evidence="8">
    <location>
        <begin position="46"/>
        <end position="63"/>
    </location>
</feature>
<dbReference type="HOGENOM" id="CLU_001265_47_1_6"/>
<dbReference type="InterPro" id="IPR004812">
    <property type="entry name" value="Efflux_drug-R_Bcr/CmlA"/>
</dbReference>
<feature type="transmembrane region" description="Helical" evidence="8">
    <location>
        <begin position="72"/>
        <end position="91"/>
    </location>
</feature>
<dbReference type="Gene3D" id="1.20.1720.10">
    <property type="entry name" value="Multidrug resistance protein D"/>
    <property type="match status" value="1"/>
</dbReference>
<evidence type="ECO:0000256" key="5">
    <source>
        <dbReference type="ARBA" id="ARBA00022692"/>
    </source>
</evidence>
<dbReference type="STRING" id="262668.GCA_000931715_00359"/>
<keyword evidence="4" id="KW-1003">Cell membrane</keyword>
<dbReference type="InterPro" id="IPR011701">
    <property type="entry name" value="MFS"/>
</dbReference>
<evidence type="ECO:0000313" key="10">
    <source>
        <dbReference type="EMBL" id="ENW08036.1"/>
    </source>
</evidence>
<reference evidence="10 11" key="1">
    <citation type="submission" date="2013-02" db="EMBL/GenBank/DDBJ databases">
        <title>The Genome Sequence of Acinetobacter beijerinckii CIP 110307.</title>
        <authorList>
            <consortium name="The Broad Institute Genome Sequencing Platform"/>
            <consortium name="The Broad Institute Genome Sequencing Center for Infectious Disease"/>
            <person name="Cerqueira G."/>
            <person name="Feldgarden M."/>
            <person name="Courvalin P."/>
            <person name="Perichon B."/>
            <person name="Grillot-Courvalin C."/>
            <person name="Clermont D."/>
            <person name="Rocha E."/>
            <person name="Yoon E.-J."/>
            <person name="Nemec A."/>
            <person name="Walker B."/>
            <person name="Young S.K."/>
            <person name="Zeng Q."/>
            <person name="Gargeya S."/>
            <person name="Fitzgerald M."/>
            <person name="Haas B."/>
            <person name="Abouelleil A."/>
            <person name="Alvarado L."/>
            <person name="Arachchi H.M."/>
            <person name="Berlin A.M."/>
            <person name="Chapman S.B."/>
            <person name="Dewar J."/>
            <person name="Goldberg J."/>
            <person name="Griggs A."/>
            <person name="Gujja S."/>
            <person name="Hansen M."/>
            <person name="Howarth C."/>
            <person name="Imamovic A."/>
            <person name="Larimer J."/>
            <person name="McCowan C."/>
            <person name="Murphy C."/>
            <person name="Neiman D."/>
            <person name="Pearson M."/>
            <person name="Priest M."/>
            <person name="Roberts A."/>
            <person name="Saif S."/>
            <person name="Shea T."/>
            <person name="Sisk P."/>
            <person name="Sykes S."/>
            <person name="Wortman J."/>
            <person name="Nusbaum C."/>
            <person name="Birren B."/>
        </authorList>
    </citation>
    <scope>NUCLEOTIDE SEQUENCE [LARGE SCALE GENOMIC DNA]</scope>
    <source>
        <strain evidence="10 11">CIP 110307</strain>
    </source>
</reference>
<dbReference type="SUPFAM" id="SSF103473">
    <property type="entry name" value="MFS general substrate transporter"/>
    <property type="match status" value="1"/>
</dbReference>
<dbReference type="PROSITE" id="PS50850">
    <property type="entry name" value="MFS"/>
    <property type="match status" value="1"/>
</dbReference>
<dbReference type="InterPro" id="IPR036259">
    <property type="entry name" value="MFS_trans_sf"/>
</dbReference>
<comment type="caution">
    <text evidence="8">Lacks conserved residue(s) required for the propagation of feature annotation.</text>
</comment>
<evidence type="ECO:0000259" key="9">
    <source>
        <dbReference type="PROSITE" id="PS50850"/>
    </source>
</evidence>
<dbReference type="GeneID" id="29855437"/>
<feature type="transmembrane region" description="Helical" evidence="8">
    <location>
        <begin position="159"/>
        <end position="180"/>
    </location>
</feature>
<comment type="similarity">
    <text evidence="2 8">Belongs to the major facilitator superfamily. Bcr/CmlA family.</text>
</comment>
<sequence length="381" mass="41757">MASRPPLWILVLLIMFPQLVETIYSPALPNIALSFNITNERAAQTLSVYFFAFAIGVALWGRLSDVIGRRPAMILGLIIYASGSLLAIVAQDFNVLLFARMISALGAAAGSVVVQTILRDSYESIILAKVFSIMGAAVAVSPVFGLISGGWIVSLYGHMGIFIGLTILAIILILLVIFSLPETRPTYSIKQNIMKLSFLMAKDTKLWLNAILVSLFNTMIFSYYSLGPFLFERLGWESKEFGWTGLALAISALFASYLNRRLLAKSFKPEELIQYACLLSILSSVFVFLLQNSLWVIVPILGVVMAYSIAIPNLLSQALISYRAQAGTAGALFGFIYYFLLSLMLAISGLVQDLGLVLIVCALTAYLCKSNSINFLRSYSN</sequence>
<dbReference type="NCBIfam" id="TIGR00710">
    <property type="entry name" value="efflux_Bcr_CflA"/>
    <property type="match status" value="1"/>
</dbReference>
<dbReference type="GO" id="GO:0005886">
    <property type="term" value="C:plasma membrane"/>
    <property type="evidence" value="ECO:0007669"/>
    <property type="project" value="UniProtKB-SubCell"/>
</dbReference>
<feature type="transmembrane region" description="Helical" evidence="8">
    <location>
        <begin position="97"/>
        <end position="118"/>
    </location>
</feature>
<dbReference type="InterPro" id="IPR020846">
    <property type="entry name" value="MFS_dom"/>
</dbReference>
<comment type="caution">
    <text evidence="10">The sequence shown here is derived from an EMBL/GenBank/DDBJ whole genome shotgun (WGS) entry which is preliminary data.</text>
</comment>
<dbReference type="InterPro" id="IPR050189">
    <property type="entry name" value="MFS_Efflux_Transporters"/>
</dbReference>
<evidence type="ECO:0000256" key="8">
    <source>
        <dbReference type="RuleBase" id="RU365088"/>
    </source>
</evidence>
<feature type="transmembrane region" description="Helical" evidence="8">
    <location>
        <begin position="272"/>
        <end position="290"/>
    </location>
</feature>
<keyword evidence="3 8" id="KW-0813">Transport</keyword>
<evidence type="ECO:0000313" key="11">
    <source>
        <dbReference type="Proteomes" id="UP000017670"/>
    </source>
</evidence>
<accession>N9FSZ1</accession>
<dbReference type="RefSeq" id="WP_005058334.1">
    <property type="nucleotide sequence ID" value="NZ_KB849764.1"/>
</dbReference>
<dbReference type="GO" id="GO:0042910">
    <property type="term" value="F:xenobiotic transmembrane transporter activity"/>
    <property type="evidence" value="ECO:0007669"/>
    <property type="project" value="InterPro"/>
</dbReference>
<keyword evidence="11" id="KW-1185">Reference proteome</keyword>
<feature type="transmembrane region" description="Helical" evidence="8">
    <location>
        <begin position="206"/>
        <end position="226"/>
    </location>
</feature>
<feature type="transmembrane region" description="Helical" evidence="8">
    <location>
        <begin position="296"/>
        <end position="315"/>
    </location>
</feature>
<evidence type="ECO:0000256" key="1">
    <source>
        <dbReference type="ARBA" id="ARBA00004651"/>
    </source>
</evidence>
<dbReference type="Pfam" id="PF07690">
    <property type="entry name" value="MFS_1"/>
    <property type="match status" value="1"/>
</dbReference>
<dbReference type="PANTHER" id="PTHR43124:SF3">
    <property type="entry name" value="CHLORAMPHENICOL EFFLUX PUMP RV0191"/>
    <property type="match status" value="1"/>
</dbReference>
<feature type="transmembrane region" description="Helical" evidence="8">
    <location>
        <begin position="327"/>
        <end position="348"/>
    </location>
</feature>
<feature type="transmembrane region" description="Helical" evidence="8">
    <location>
        <begin position="130"/>
        <end position="153"/>
    </location>
</feature>
<dbReference type="PANTHER" id="PTHR43124">
    <property type="entry name" value="PURINE EFFLUX PUMP PBUE"/>
    <property type="match status" value="1"/>
</dbReference>
<keyword evidence="5 8" id="KW-0812">Transmembrane</keyword>
<evidence type="ECO:0000256" key="3">
    <source>
        <dbReference type="ARBA" id="ARBA00022448"/>
    </source>
</evidence>
<feature type="transmembrane region" description="Helical" evidence="8">
    <location>
        <begin position="354"/>
        <end position="376"/>
    </location>
</feature>
<dbReference type="PATRIC" id="fig|1217648.3.peg.551"/>
<dbReference type="GO" id="GO:1990961">
    <property type="term" value="P:xenobiotic detoxification by transmembrane export across the plasma membrane"/>
    <property type="evidence" value="ECO:0007669"/>
    <property type="project" value="InterPro"/>
</dbReference>
<gene>
    <name evidence="10" type="ORF">F933_00562</name>
</gene>
<feature type="domain" description="Major facilitator superfamily (MFS) profile" evidence="9">
    <location>
        <begin position="6"/>
        <end position="381"/>
    </location>
</feature>
<evidence type="ECO:0000256" key="4">
    <source>
        <dbReference type="ARBA" id="ARBA00022475"/>
    </source>
</evidence>
<dbReference type="AlphaFoldDB" id="N9FSZ1"/>
<dbReference type="CDD" id="cd17320">
    <property type="entry name" value="MFS_MdfA_MDR_like"/>
    <property type="match status" value="1"/>
</dbReference>
<evidence type="ECO:0000256" key="6">
    <source>
        <dbReference type="ARBA" id="ARBA00022989"/>
    </source>
</evidence>
<dbReference type="Proteomes" id="UP000017670">
    <property type="component" value="Unassembled WGS sequence"/>
</dbReference>